<dbReference type="Proteomes" id="UP001259587">
    <property type="component" value="Unassembled WGS sequence"/>
</dbReference>
<name>A0ACC6K7J2_9PSED</name>
<comment type="caution">
    <text evidence="1">The sequence shown here is derived from an EMBL/GenBank/DDBJ whole genome shotgun (WGS) entry which is preliminary data.</text>
</comment>
<gene>
    <name evidence="1" type="ORF">J2W83_004056</name>
</gene>
<proteinExistence type="predicted"/>
<evidence type="ECO:0000313" key="2">
    <source>
        <dbReference type="Proteomes" id="UP001259587"/>
    </source>
</evidence>
<organism evidence="1 2">
    <name type="scientific">Pseudomonas hunanensis</name>
    <dbReference type="NCBI Taxonomy" id="1247546"/>
    <lineage>
        <taxon>Bacteria</taxon>
        <taxon>Pseudomonadati</taxon>
        <taxon>Pseudomonadota</taxon>
        <taxon>Gammaproteobacteria</taxon>
        <taxon>Pseudomonadales</taxon>
        <taxon>Pseudomonadaceae</taxon>
        <taxon>Pseudomonas</taxon>
    </lineage>
</organism>
<evidence type="ECO:0000313" key="1">
    <source>
        <dbReference type="EMBL" id="MDR6714424.1"/>
    </source>
</evidence>
<accession>A0ACC6K7J2</accession>
<reference evidence="1" key="1">
    <citation type="submission" date="2023-07" db="EMBL/GenBank/DDBJ databases">
        <title>Sorghum-associated microbial communities from plants grown in Nebraska, USA.</title>
        <authorList>
            <person name="Schachtman D."/>
        </authorList>
    </citation>
    <scope>NUCLEOTIDE SEQUENCE</scope>
    <source>
        <strain evidence="1">BE56</strain>
    </source>
</reference>
<keyword evidence="2" id="KW-1185">Reference proteome</keyword>
<sequence length="256" mass="28172">MPPQSMTTCVIAQASRIALIKSRRYAPSVAANSVTGFGDPIYLAHRRPIRQQALFLCLPFRVMAAVRGRPSGLPGSKFPVRQPAHSCHPKSFGDDQWQLQLTWSTTHARPQSVQNPRRRPQGNGSRRSTRKLQPCYPPRTLQPTYEHCPFPGKRRGSAMKSESKGLEGRLPEDLLSVCATNAVGVPIDAITAACSRVDAVLHLLMAQFNSGPDVERLSDSVIANVIWDVQGTVALIRSLALHGDKSTYHLVHGDRQ</sequence>
<dbReference type="EMBL" id="JAVDTH010000028">
    <property type="protein sequence ID" value="MDR6714424.1"/>
    <property type="molecule type" value="Genomic_DNA"/>
</dbReference>
<protein>
    <submittedName>
        <fullName evidence="1">Uncharacterized protein</fullName>
    </submittedName>
</protein>